<feature type="transmembrane region" description="Helical" evidence="2">
    <location>
        <begin position="49"/>
        <end position="69"/>
    </location>
</feature>
<feature type="transmembrane region" description="Helical" evidence="2">
    <location>
        <begin position="12"/>
        <end position="37"/>
    </location>
</feature>
<name>A0A0B8PC06_9VIBR</name>
<evidence type="ECO:0000256" key="1">
    <source>
        <dbReference type="SAM" id="Coils"/>
    </source>
</evidence>
<accession>A0A0B8PC06</accession>
<reference evidence="3 4" key="2">
    <citation type="submission" date="2015-01" db="EMBL/GenBank/DDBJ databases">
        <authorList>
            <consortium name="NBRP consortium"/>
            <person name="Sawabe T."/>
            <person name="Meirelles P."/>
            <person name="Feng G."/>
            <person name="Sayaka M."/>
            <person name="Hattori M."/>
            <person name="Ohkuma M."/>
        </authorList>
    </citation>
    <scope>NUCLEOTIDE SEQUENCE [LARGE SCALE GENOMIC DNA]</scope>
    <source>
        <strain evidence="3 4">JCM19232</strain>
    </source>
</reference>
<feature type="coiled-coil region" evidence="1">
    <location>
        <begin position="359"/>
        <end position="393"/>
    </location>
</feature>
<evidence type="ECO:0000313" key="3">
    <source>
        <dbReference type="EMBL" id="GAM62117.1"/>
    </source>
</evidence>
<sequence>MKHLDLSKQSLFVLRLAIIIEVGVVLIGLGISLAVVFSALESGSTMTTVFVAAAPFVIVALCEFSKIPLALATWHARKSKLLYMILIFIVSFITFETLFNGFERNFAALTFSAEKLEIKRDGYEANITDNQSKIDEMEKEYRQEKRDIRDLMQENADNRESSRASARVAVERNNRSLTSNRQTLRTLQGELQGLNQEKADLLQKLAVEKQSALEERSNSISNRDSVRQEQIQSLESKLERLRSQMMTEIDDAFWSIDKQRIRKEYEAQITSLQAQLNKLVDGGLEVNQDASFTFSAIDEQYKLMLEMVDDKIALKESEISKLETIVSAQQRAASNSLAARNRQIDSAFISEKTRLESVGEKVENEFDSTREEIDAIKDENFELKQKIRHLDTDIEQMYLSNQIYRMASHIDGTKELDEIKPTTVTLVAVVWFGSLAFICAIIGPILVLASLHLKSRAEKMEQEQGEPSLQAS</sequence>
<keyword evidence="2" id="KW-0472">Membrane</keyword>
<proteinExistence type="predicted"/>
<evidence type="ECO:0000313" key="4">
    <source>
        <dbReference type="Proteomes" id="UP000031670"/>
    </source>
</evidence>
<gene>
    <name evidence="3" type="ORF">JCM19232_5081</name>
</gene>
<protein>
    <submittedName>
        <fullName evidence="3">Uncharacterized protein</fullName>
    </submittedName>
</protein>
<comment type="caution">
    <text evidence="3">The sequence shown here is derived from an EMBL/GenBank/DDBJ whole genome shotgun (WGS) entry which is preliminary data.</text>
</comment>
<feature type="coiled-coil region" evidence="1">
    <location>
        <begin position="113"/>
        <end position="282"/>
    </location>
</feature>
<dbReference type="AlphaFoldDB" id="A0A0B8PC06"/>
<keyword evidence="2" id="KW-1133">Transmembrane helix</keyword>
<feature type="transmembrane region" description="Helical" evidence="2">
    <location>
        <begin position="428"/>
        <end position="451"/>
    </location>
</feature>
<evidence type="ECO:0000256" key="2">
    <source>
        <dbReference type="SAM" id="Phobius"/>
    </source>
</evidence>
<dbReference type="Proteomes" id="UP000031670">
    <property type="component" value="Unassembled WGS sequence"/>
</dbReference>
<keyword evidence="1" id="KW-0175">Coiled coil</keyword>
<keyword evidence="2" id="KW-0812">Transmembrane</keyword>
<organism evidence="3 4">
    <name type="scientific">Vibrio ishigakensis</name>
    <dbReference type="NCBI Taxonomy" id="1481914"/>
    <lineage>
        <taxon>Bacteria</taxon>
        <taxon>Pseudomonadati</taxon>
        <taxon>Pseudomonadota</taxon>
        <taxon>Gammaproteobacteria</taxon>
        <taxon>Vibrionales</taxon>
        <taxon>Vibrionaceae</taxon>
        <taxon>Vibrio</taxon>
    </lineage>
</organism>
<reference evidence="3 4" key="1">
    <citation type="submission" date="2015-01" db="EMBL/GenBank/DDBJ databases">
        <title>Vibrio sp. C5 JCM 19232 whole genome shotgun sequence.</title>
        <authorList>
            <person name="Sawabe T."/>
            <person name="Meirelles P."/>
            <person name="Feng G."/>
            <person name="Sayaka M."/>
            <person name="Hattori M."/>
            <person name="Ohkuma M."/>
        </authorList>
    </citation>
    <scope>NUCLEOTIDE SEQUENCE [LARGE SCALE GENOMIC DNA]</scope>
    <source>
        <strain evidence="3 4">JCM19232</strain>
    </source>
</reference>
<dbReference type="EMBL" id="BBSA01000005">
    <property type="protein sequence ID" value="GAM62117.1"/>
    <property type="molecule type" value="Genomic_DNA"/>
</dbReference>
<feature type="transmembrane region" description="Helical" evidence="2">
    <location>
        <begin position="81"/>
        <end position="102"/>
    </location>
</feature>